<accession>A0A444PRQ8</accession>
<proteinExistence type="inferred from homology"/>
<dbReference type="Gene3D" id="1.10.10.10">
    <property type="entry name" value="Winged helix-like DNA-binding domain superfamily/Winged helix DNA-binding domain"/>
    <property type="match status" value="1"/>
</dbReference>
<dbReference type="InterPro" id="IPR000600">
    <property type="entry name" value="ROK"/>
</dbReference>
<dbReference type="Proteomes" id="UP000288547">
    <property type="component" value="Unassembled WGS sequence"/>
</dbReference>
<dbReference type="SUPFAM" id="SSF53067">
    <property type="entry name" value="Actin-like ATPase domain"/>
    <property type="match status" value="1"/>
</dbReference>
<dbReference type="PANTHER" id="PTHR18964">
    <property type="entry name" value="ROK (REPRESSOR, ORF, KINASE) FAMILY"/>
    <property type="match status" value="1"/>
</dbReference>
<dbReference type="OrthoDB" id="9810372at2"/>
<keyword evidence="3" id="KW-1185">Reference proteome</keyword>
<dbReference type="InterPro" id="IPR049874">
    <property type="entry name" value="ROK_cs"/>
</dbReference>
<dbReference type="InterPro" id="IPR036390">
    <property type="entry name" value="WH_DNA-bd_sf"/>
</dbReference>
<comment type="similarity">
    <text evidence="1">Belongs to the ROK (NagC/XylR) family.</text>
</comment>
<dbReference type="Pfam" id="PF00480">
    <property type="entry name" value="ROK"/>
    <property type="match status" value="1"/>
</dbReference>
<name>A0A444PRQ8_9MICO</name>
<evidence type="ECO:0000313" key="3">
    <source>
        <dbReference type="Proteomes" id="UP000288547"/>
    </source>
</evidence>
<organism evidence="2 3">
    <name type="scientific">Labedella phragmitis</name>
    <dbReference type="NCBI Taxonomy" id="2498849"/>
    <lineage>
        <taxon>Bacteria</taxon>
        <taxon>Bacillati</taxon>
        <taxon>Actinomycetota</taxon>
        <taxon>Actinomycetes</taxon>
        <taxon>Micrococcales</taxon>
        <taxon>Microbacteriaceae</taxon>
        <taxon>Labedella</taxon>
    </lineage>
</organism>
<dbReference type="PROSITE" id="PS01125">
    <property type="entry name" value="ROK"/>
    <property type="match status" value="1"/>
</dbReference>
<dbReference type="PANTHER" id="PTHR18964:SF149">
    <property type="entry name" value="BIFUNCTIONAL UDP-N-ACETYLGLUCOSAMINE 2-EPIMERASE_N-ACETYLMANNOSAMINE KINASE"/>
    <property type="match status" value="1"/>
</dbReference>
<dbReference type="Gene3D" id="3.30.420.40">
    <property type="match status" value="3"/>
</dbReference>
<dbReference type="InterPro" id="IPR036388">
    <property type="entry name" value="WH-like_DNA-bd_sf"/>
</dbReference>
<protein>
    <submittedName>
        <fullName evidence="2">ROK family transcriptional regulator</fullName>
    </submittedName>
</protein>
<evidence type="ECO:0000256" key="1">
    <source>
        <dbReference type="ARBA" id="ARBA00006479"/>
    </source>
</evidence>
<sequence length="374" mass="38592">MTHSHIGEGRSLAMVLPDPWTRSDSKKLLPTDARAHNRTLVLRTVLRTPDVSRADVSRITGLSRITVSDLVGGLVSDGLLVETDARESKGRPGKPATPLQVNPLAFAIIAIDLSQPHRFHGAALSITGQIQHRAEVRGDLTGGAALTAVVNLIARLQSAAAPRIGGIGIGSPGIVDGSGTVVESTNLGWRRLPLATQVSERFGVPTIVENDANAAVTAEMNADGSEDLLLVRIGTGLGGAAIVNGHLVRGANNAAGELGHITMPGPGDSPATVEATIQRLLEQGGDPGLVQRVGTVLGEQLAPVVAMLDVPEIVIEGPHGLDVAAIAAAAETAIAGLRRIGTGHPCRVRPGSHDEDVVLIGMADLLLSRTIATI</sequence>
<evidence type="ECO:0000313" key="2">
    <source>
        <dbReference type="EMBL" id="RWZ49914.1"/>
    </source>
</evidence>
<comment type="caution">
    <text evidence="2">The sequence shown here is derived from an EMBL/GenBank/DDBJ whole genome shotgun (WGS) entry which is preliminary data.</text>
</comment>
<reference evidence="2 3" key="1">
    <citation type="submission" date="2018-12" db="EMBL/GenBank/DDBJ databases">
        <authorList>
            <person name="Li F."/>
        </authorList>
    </citation>
    <scope>NUCLEOTIDE SEQUENCE [LARGE SCALE GENOMIC DNA]</scope>
    <source>
        <strain evidence="2 3">11W25H-1</strain>
    </source>
</reference>
<dbReference type="SUPFAM" id="SSF46785">
    <property type="entry name" value="Winged helix' DNA-binding domain"/>
    <property type="match status" value="1"/>
</dbReference>
<dbReference type="AlphaFoldDB" id="A0A444PRQ8"/>
<dbReference type="EMBL" id="RZNB01000004">
    <property type="protein sequence ID" value="RWZ49914.1"/>
    <property type="molecule type" value="Genomic_DNA"/>
</dbReference>
<gene>
    <name evidence="2" type="ORF">ELQ90_11230</name>
</gene>
<dbReference type="InterPro" id="IPR043129">
    <property type="entry name" value="ATPase_NBD"/>
</dbReference>